<organism evidence="2 3">
    <name type="scientific">Haematococcus lacustris</name>
    <name type="common">Green alga</name>
    <name type="synonym">Haematococcus pluvialis</name>
    <dbReference type="NCBI Taxonomy" id="44745"/>
    <lineage>
        <taxon>Eukaryota</taxon>
        <taxon>Viridiplantae</taxon>
        <taxon>Chlorophyta</taxon>
        <taxon>core chlorophytes</taxon>
        <taxon>Chlorophyceae</taxon>
        <taxon>CS clade</taxon>
        <taxon>Chlamydomonadales</taxon>
        <taxon>Haematococcaceae</taxon>
        <taxon>Haematococcus</taxon>
    </lineage>
</organism>
<keyword evidence="3" id="KW-1185">Reference proteome</keyword>
<dbReference type="AlphaFoldDB" id="A0A699Z2G7"/>
<evidence type="ECO:0000313" key="3">
    <source>
        <dbReference type="Proteomes" id="UP000485058"/>
    </source>
</evidence>
<evidence type="ECO:0000313" key="2">
    <source>
        <dbReference type="EMBL" id="GFH15800.1"/>
    </source>
</evidence>
<proteinExistence type="predicted"/>
<dbReference type="EMBL" id="BLLF01000902">
    <property type="protein sequence ID" value="GFH15800.1"/>
    <property type="molecule type" value="Genomic_DNA"/>
</dbReference>
<accession>A0A699Z2G7</accession>
<comment type="caution">
    <text evidence="2">The sequence shown here is derived from an EMBL/GenBank/DDBJ whole genome shotgun (WGS) entry which is preliminary data.</text>
</comment>
<evidence type="ECO:0000256" key="1">
    <source>
        <dbReference type="SAM" id="Phobius"/>
    </source>
</evidence>
<sequence length="125" mass="12752">MTAYSCCAAATAARGAGAGRAEVSAAAVIPSTLPVRLVGASLVTGGGVALASYGQLQLSLLGLACMMASGLAEGVHGVLAVFLQMVSDEQVRHPLEILMYVSSGCTLCLTVQVVFWELWPVPGRT</sequence>
<reference evidence="2 3" key="1">
    <citation type="submission" date="2020-02" db="EMBL/GenBank/DDBJ databases">
        <title>Draft genome sequence of Haematococcus lacustris strain NIES-144.</title>
        <authorList>
            <person name="Morimoto D."/>
            <person name="Nakagawa S."/>
            <person name="Yoshida T."/>
            <person name="Sawayama S."/>
        </authorList>
    </citation>
    <scope>NUCLEOTIDE SEQUENCE [LARGE SCALE GENOMIC DNA]</scope>
    <source>
        <strain evidence="2 3">NIES-144</strain>
    </source>
</reference>
<keyword evidence="1" id="KW-1133">Transmembrane helix</keyword>
<keyword evidence="1" id="KW-0472">Membrane</keyword>
<protein>
    <submittedName>
        <fullName evidence="2">TPT domain-containing protein</fullName>
    </submittedName>
</protein>
<feature type="transmembrane region" description="Helical" evidence="1">
    <location>
        <begin position="60"/>
        <end position="85"/>
    </location>
</feature>
<dbReference type="Proteomes" id="UP000485058">
    <property type="component" value="Unassembled WGS sequence"/>
</dbReference>
<name>A0A699Z2G7_HAELA</name>
<keyword evidence="1" id="KW-0812">Transmembrane</keyword>
<gene>
    <name evidence="2" type="ORF">HaLaN_12100</name>
</gene>
<feature type="transmembrane region" description="Helical" evidence="1">
    <location>
        <begin position="97"/>
        <end position="119"/>
    </location>
</feature>